<feature type="non-terminal residue" evidence="2">
    <location>
        <position position="91"/>
    </location>
</feature>
<dbReference type="AlphaFoldDB" id="A0A383B1Z3"/>
<keyword evidence="1" id="KW-1133">Transmembrane helix</keyword>
<accession>A0A383B1Z3</accession>
<keyword evidence="1" id="KW-0812">Transmembrane</keyword>
<evidence type="ECO:0000313" key="2">
    <source>
        <dbReference type="EMBL" id="SVE13901.1"/>
    </source>
</evidence>
<dbReference type="EMBL" id="UINC01196755">
    <property type="protein sequence ID" value="SVE13901.1"/>
    <property type="molecule type" value="Genomic_DNA"/>
</dbReference>
<reference evidence="2" key="1">
    <citation type="submission" date="2018-05" db="EMBL/GenBank/DDBJ databases">
        <authorList>
            <person name="Lanie J.A."/>
            <person name="Ng W.-L."/>
            <person name="Kazmierczak K.M."/>
            <person name="Andrzejewski T.M."/>
            <person name="Davidsen T.M."/>
            <person name="Wayne K.J."/>
            <person name="Tettelin H."/>
            <person name="Glass J.I."/>
            <person name="Rusch D."/>
            <person name="Podicherti R."/>
            <person name="Tsui H.-C.T."/>
            <person name="Winkler M.E."/>
        </authorList>
    </citation>
    <scope>NUCLEOTIDE SEQUENCE</scope>
</reference>
<name>A0A383B1Z3_9ZZZZ</name>
<sequence length="91" mass="10609">MSPRTKNFTIVLIISLLVTFSFYEKITLHSRGPGGLWFNKHVEAHRHGHLEETITEQNNSFVSNLFSKNMTTNLHAFSYENLPGYIFYKVF</sequence>
<protein>
    <submittedName>
        <fullName evidence="2">Uncharacterized protein</fullName>
    </submittedName>
</protein>
<proteinExistence type="predicted"/>
<organism evidence="2">
    <name type="scientific">marine metagenome</name>
    <dbReference type="NCBI Taxonomy" id="408172"/>
    <lineage>
        <taxon>unclassified sequences</taxon>
        <taxon>metagenomes</taxon>
        <taxon>ecological metagenomes</taxon>
    </lineage>
</organism>
<feature type="transmembrane region" description="Helical" evidence="1">
    <location>
        <begin position="6"/>
        <end position="23"/>
    </location>
</feature>
<evidence type="ECO:0000256" key="1">
    <source>
        <dbReference type="SAM" id="Phobius"/>
    </source>
</evidence>
<keyword evidence="1" id="KW-0472">Membrane</keyword>
<gene>
    <name evidence="2" type="ORF">METZ01_LOCUS466755</name>
</gene>